<evidence type="ECO:0000256" key="9">
    <source>
        <dbReference type="RuleBase" id="RU000635"/>
    </source>
</evidence>
<reference evidence="12 13" key="1">
    <citation type="journal article" date="2023" name="bioRxiv">
        <title>Conserved and derived expression patterns and positive selection on dental genes reveal complex evolutionary context of ever-growing rodent molars.</title>
        <authorList>
            <person name="Calamari Z.T."/>
            <person name="Song A."/>
            <person name="Cohen E."/>
            <person name="Akter M."/>
            <person name="Roy R.D."/>
            <person name="Hallikas O."/>
            <person name="Christensen M.M."/>
            <person name="Li P."/>
            <person name="Marangoni P."/>
            <person name="Jernvall J."/>
            <person name="Klein O.D."/>
        </authorList>
    </citation>
    <scope>NUCLEOTIDE SEQUENCE [LARGE SCALE GENOMIC DNA]</scope>
    <source>
        <strain evidence="12">V071</strain>
    </source>
</reference>
<gene>
    <name evidence="12" type="ORF">U0070_026227</name>
</gene>
<evidence type="ECO:0000256" key="3">
    <source>
        <dbReference type="ARBA" id="ARBA00010968"/>
    </source>
</evidence>
<evidence type="ECO:0000256" key="1">
    <source>
        <dbReference type="ARBA" id="ARBA00004093"/>
    </source>
</evidence>
<keyword evidence="8" id="KW-0873">Pyrrolidone carboxylic acid</keyword>
<feature type="region of interest" description="Disordered" evidence="10">
    <location>
        <begin position="91"/>
        <end position="112"/>
    </location>
</feature>
<dbReference type="AlphaFoldDB" id="A0AAW0J1R1"/>
<comment type="similarity">
    <text evidence="3 9">Belongs to the GnRH family.</text>
</comment>
<dbReference type="InterPro" id="IPR019792">
    <property type="entry name" value="Gonadoliberin"/>
</dbReference>
<dbReference type="GO" id="GO:0031530">
    <property type="term" value="F:gonadotropin-releasing hormone receptor binding"/>
    <property type="evidence" value="ECO:0007669"/>
    <property type="project" value="TreeGrafter"/>
</dbReference>
<protein>
    <recommendedName>
        <fullName evidence="9">Progonadoliberin</fullName>
    </recommendedName>
    <component>
        <recommendedName>
            <fullName evidence="9">Gonadoliberin</fullName>
        </recommendedName>
        <alternativeName>
            <fullName evidence="9">Gonadotropin-releasing hormone</fullName>
            <shortName evidence="9">GnRH</shortName>
        </alternativeName>
        <alternativeName>
            <fullName evidence="9">Luliberin</fullName>
        </alternativeName>
        <alternativeName>
            <fullName evidence="9">Luteinizing hormone-releasing hormone</fullName>
            <shortName evidence="9">LH-RH</shortName>
        </alternativeName>
    </component>
    <component>
        <recommendedName>
            <fullName evidence="9">GnRH-associated peptide</fullName>
        </recommendedName>
        <alternativeName>
            <fullName evidence="9">GnRH-associated peptide</fullName>
        </alternativeName>
    </component>
</protein>
<evidence type="ECO:0000313" key="12">
    <source>
        <dbReference type="EMBL" id="KAK7820683.1"/>
    </source>
</evidence>
<comment type="caution">
    <text evidence="12">The sequence shown here is derived from an EMBL/GenBank/DDBJ whole genome shotgun (WGS) entry which is preliminary data.</text>
</comment>
<dbReference type="PRINTS" id="PR01541">
    <property type="entry name" value="GONADOLIBRNI"/>
</dbReference>
<feature type="non-terminal residue" evidence="12">
    <location>
        <position position="112"/>
    </location>
</feature>
<evidence type="ECO:0000256" key="4">
    <source>
        <dbReference type="ARBA" id="ARBA00022525"/>
    </source>
</evidence>
<comment type="function">
    <text evidence="1">Stimulates the secretion of gonadotropins; it stimulates the secretion of both luteinizing and follicle-stimulating hormones.</text>
</comment>
<proteinExistence type="inferred from homology"/>
<evidence type="ECO:0000256" key="5">
    <source>
        <dbReference type="ARBA" id="ARBA00022685"/>
    </source>
</evidence>
<name>A0AAW0J1R1_MYOGA</name>
<evidence type="ECO:0000256" key="6">
    <source>
        <dbReference type="ARBA" id="ARBA00022702"/>
    </source>
</evidence>
<evidence type="ECO:0000256" key="2">
    <source>
        <dbReference type="ARBA" id="ARBA00004613"/>
    </source>
</evidence>
<keyword evidence="4" id="KW-0964">Secreted</keyword>
<dbReference type="PROSITE" id="PS00473">
    <property type="entry name" value="GNRH"/>
    <property type="match status" value="1"/>
</dbReference>
<evidence type="ECO:0000256" key="11">
    <source>
        <dbReference type="SAM" id="SignalP"/>
    </source>
</evidence>
<sequence>MIPKLIAAVLLLSLCLEGCSSQHWSYGLRPGGKRSAEHLVDPFQEASHSASQPPVLTLGGNEKLCFVSVSSSLRITFFVSRWAKRWINRQNPSTSNALSTGPARPSGTCEEL</sequence>
<keyword evidence="5" id="KW-0165">Cleavage on pair of basic residues</keyword>
<organism evidence="12 13">
    <name type="scientific">Myodes glareolus</name>
    <name type="common">Bank vole</name>
    <name type="synonym">Clethrionomys glareolus</name>
    <dbReference type="NCBI Taxonomy" id="447135"/>
    <lineage>
        <taxon>Eukaryota</taxon>
        <taxon>Metazoa</taxon>
        <taxon>Chordata</taxon>
        <taxon>Craniata</taxon>
        <taxon>Vertebrata</taxon>
        <taxon>Euteleostomi</taxon>
        <taxon>Mammalia</taxon>
        <taxon>Eutheria</taxon>
        <taxon>Euarchontoglires</taxon>
        <taxon>Glires</taxon>
        <taxon>Rodentia</taxon>
        <taxon>Myomorpha</taxon>
        <taxon>Muroidea</taxon>
        <taxon>Cricetidae</taxon>
        <taxon>Arvicolinae</taxon>
        <taxon>Myodes</taxon>
    </lineage>
</organism>
<dbReference type="PANTHER" id="PTHR10522:SF0">
    <property type="entry name" value="PROGONADOLIBERIN-1"/>
    <property type="match status" value="1"/>
</dbReference>
<keyword evidence="7 9" id="KW-0027">Amidation</keyword>
<keyword evidence="13" id="KW-1185">Reference proteome</keyword>
<dbReference type="InterPro" id="IPR002012">
    <property type="entry name" value="GnRH"/>
</dbReference>
<evidence type="ECO:0000256" key="7">
    <source>
        <dbReference type="ARBA" id="ARBA00022815"/>
    </source>
</evidence>
<feature type="signal peptide" evidence="11">
    <location>
        <begin position="1"/>
        <end position="21"/>
    </location>
</feature>
<dbReference type="GO" id="GO:0005615">
    <property type="term" value="C:extracellular space"/>
    <property type="evidence" value="ECO:0007669"/>
    <property type="project" value="TreeGrafter"/>
</dbReference>
<evidence type="ECO:0000256" key="8">
    <source>
        <dbReference type="ARBA" id="ARBA00023283"/>
    </source>
</evidence>
<comment type="subcellular location">
    <subcellularLocation>
        <location evidence="2 9">Secreted</location>
    </subcellularLocation>
</comment>
<dbReference type="PANTHER" id="PTHR10522">
    <property type="entry name" value="GONADOLIBERIN"/>
    <property type="match status" value="1"/>
</dbReference>
<dbReference type="Proteomes" id="UP001488838">
    <property type="component" value="Unassembled WGS sequence"/>
</dbReference>
<evidence type="ECO:0000313" key="13">
    <source>
        <dbReference type="Proteomes" id="UP001488838"/>
    </source>
</evidence>
<dbReference type="EMBL" id="JBBHLL010000070">
    <property type="protein sequence ID" value="KAK7820683.1"/>
    <property type="molecule type" value="Genomic_DNA"/>
</dbReference>
<evidence type="ECO:0000256" key="10">
    <source>
        <dbReference type="SAM" id="MobiDB-lite"/>
    </source>
</evidence>
<dbReference type="Pfam" id="PF00446">
    <property type="entry name" value="GnRH"/>
    <property type="match status" value="1"/>
</dbReference>
<keyword evidence="6 9" id="KW-0372">Hormone</keyword>
<dbReference type="InterPro" id="IPR004079">
    <property type="entry name" value="Gonadoliberin_I_precursor"/>
</dbReference>
<keyword evidence="11" id="KW-0732">Signal</keyword>
<accession>A0AAW0J1R1</accession>
<feature type="chain" id="PRO_5043317651" description="Progonadoliberin" evidence="11">
    <location>
        <begin position="22"/>
        <end position="112"/>
    </location>
</feature>
<dbReference type="GO" id="GO:0005183">
    <property type="term" value="F:gonadotropin hormone-releasing hormone activity"/>
    <property type="evidence" value="ECO:0007669"/>
    <property type="project" value="InterPro"/>
</dbReference>